<evidence type="ECO:0000256" key="1">
    <source>
        <dbReference type="SAM" id="SignalP"/>
    </source>
</evidence>
<evidence type="ECO:0000313" key="3">
    <source>
        <dbReference type="EMBL" id="SMC90000.1"/>
    </source>
</evidence>
<protein>
    <submittedName>
        <fullName evidence="3">Uncaracterized surface protein containing fasciclin (FAS1) repeats</fullName>
    </submittedName>
</protein>
<keyword evidence="1" id="KW-0732">Signal</keyword>
<reference evidence="3 4" key="1">
    <citation type="submission" date="2017-04" db="EMBL/GenBank/DDBJ databases">
        <authorList>
            <person name="Afonso C.L."/>
            <person name="Miller P.J."/>
            <person name="Scott M.A."/>
            <person name="Spackman E."/>
            <person name="Goraichik I."/>
            <person name="Dimitrov K.M."/>
            <person name="Suarez D.L."/>
            <person name="Swayne D.E."/>
        </authorList>
    </citation>
    <scope>NUCLEOTIDE SEQUENCE [LARGE SCALE GENOMIC DNA]</scope>
    <source>
        <strain evidence="3 4">DSM 19625</strain>
    </source>
</reference>
<dbReference type="AlphaFoldDB" id="A0A1W2CXW2"/>
<feature type="chain" id="PRO_5012280637" evidence="1">
    <location>
        <begin position="27"/>
        <end position="415"/>
    </location>
</feature>
<dbReference type="PANTHER" id="PTHR10900">
    <property type="entry name" value="PERIOSTIN-RELATED"/>
    <property type="match status" value="1"/>
</dbReference>
<name>A0A1W2CXW2_9SPHI</name>
<keyword evidence="4" id="KW-1185">Reference proteome</keyword>
<evidence type="ECO:0000259" key="2">
    <source>
        <dbReference type="PROSITE" id="PS50213"/>
    </source>
</evidence>
<dbReference type="Proteomes" id="UP000192678">
    <property type="component" value="Unassembled WGS sequence"/>
</dbReference>
<dbReference type="Pfam" id="PF02469">
    <property type="entry name" value="Fasciclin"/>
    <property type="match status" value="1"/>
</dbReference>
<evidence type="ECO:0000313" key="4">
    <source>
        <dbReference type="Proteomes" id="UP000192678"/>
    </source>
</evidence>
<dbReference type="InterPro" id="IPR000782">
    <property type="entry name" value="FAS1_domain"/>
</dbReference>
<dbReference type="Gene3D" id="2.30.180.10">
    <property type="entry name" value="FAS1 domain"/>
    <property type="match status" value="2"/>
</dbReference>
<feature type="signal peptide" evidence="1">
    <location>
        <begin position="1"/>
        <end position="26"/>
    </location>
</feature>
<gene>
    <name evidence="3" type="ORF">SAMN04488101_10556</name>
</gene>
<feature type="domain" description="FAS1" evidence="2">
    <location>
        <begin position="204"/>
        <end position="408"/>
    </location>
</feature>
<dbReference type="PROSITE" id="PS51257">
    <property type="entry name" value="PROKAR_LIPOPROTEIN"/>
    <property type="match status" value="1"/>
</dbReference>
<dbReference type="SUPFAM" id="SSF82153">
    <property type="entry name" value="FAS1 domain"/>
    <property type="match status" value="2"/>
</dbReference>
<feature type="domain" description="FAS1" evidence="2">
    <location>
        <begin position="44"/>
        <end position="200"/>
    </location>
</feature>
<proteinExistence type="predicted"/>
<dbReference type="PANTHER" id="PTHR10900:SF77">
    <property type="entry name" value="FI19380P1"/>
    <property type="match status" value="1"/>
</dbReference>
<dbReference type="STRING" id="475255.SAMN04488101_10556"/>
<dbReference type="InterPro" id="IPR050904">
    <property type="entry name" value="Adhesion/Biosynth-related"/>
</dbReference>
<accession>A0A1W2CXW2</accession>
<dbReference type="PROSITE" id="PS50213">
    <property type="entry name" value="FAS1"/>
    <property type="match status" value="2"/>
</dbReference>
<sequence>MTYNINKMNIKLIAICLLFITLASCRKTEFQPEVEGVQVPHVDLSITLNQVLEASANTLFKAAWKRSNMNSIVEKRGNQTPMTLLVPSDAAFIADGITLDVINNTTPELLDSLLLYHTLSQGVNPKDLSERGENTIGLTLLENTYLQVKGYENQYQTDPYFYRQYLNVSGNELLINGKKSGTAIVTLAKNGTFWPIDHVLKKPTKTMMQVLQEDGRFGMYLEIMTKTDQQWEEAVMGAAERVPFSKGLAAGYDILIFKSIFAPTDEAFHQAGFKDVDDLIALNNRNILPYFDWNTYELVGSGYATDTLLTMHRWGKLFKEKDGWGYGDDNPDIFYSNDLNNNLLSGYALSTSGYTGTVPIFYVPLDFGKNAAGKVTVKTKSSEYPAATIVESDINTLMGPIHVVNRLMPPKNFKF</sequence>
<organism evidence="3 4">
    <name type="scientific">Pedobacter nyackensis</name>
    <dbReference type="NCBI Taxonomy" id="475255"/>
    <lineage>
        <taxon>Bacteria</taxon>
        <taxon>Pseudomonadati</taxon>
        <taxon>Bacteroidota</taxon>
        <taxon>Sphingobacteriia</taxon>
        <taxon>Sphingobacteriales</taxon>
        <taxon>Sphingobacteriaceae</taxon>
        <taxon>Pedobacter</taxon>
    </lineage>
</organism>
<dbReference type="InterPro" id="IPR036378">
    <property type="entry name" value="FAS1_dom_sf"/>
</dbReference>
<dbReference type="EMBL" id="FWYB01000005">
    <property type="protein sequence ID" value="SMC90000.1"/>
    <property type="molecule type" value="Genomic_DNA"/>
</dbReference>